<organism evidence="1 2">
    <name type="scientific">Helicobacter cholecystus</name>
    <dbReference type="NCBI Taxonomy" id="45498"/>
    <lineage>
        <taxon>Bacteria</taxon>
        <taxon>Pseudomonadati</taxon>
        <taxon>Campylobacterota</taxon>
        <taxon>Epsilonproteobacteria</taxon>
        <taxon>Campylobacterales</taxon>
        <taxon>Helicobacteraceae</taxon>
        <taxon>Helicobacter</taxon>
    </lineage>
</organism>
<sequence length="208" mass="23880">MLVDGLIIRFDGKERKCYSPLGEYPAKALATKIGLATFVFKKGVIKKANHLFSQLFPQSLPHLNNIEDALKPFAITLLSETYLGIEDCLYFVQNNPQSMTANCNNPHKNKKMVQDIYLVSHSMLRILESADLSEKEKKQIKKKIKVLIATNICAYSYIYYHSKAYSNQSFAYPINFLKSLYYTRSLKIFSKTLIRVFVYSLTLGLVRL</sequence>
<dbReference type="AlphaFoldDB" id="A0A3D8IUM3"/>
<reference evidence="1 2" key="1">
    <citation type="submission" date="2018-04" db="EMBL/GenBank/DDBJ databases">
        <title>Novel Campyloabacter and Helicobacter Species and Strains.</title>
        <authorList>
            <person name="Mannion A.J."/>
            <person name="Shen Z."/>
            <person name="Fox J.G."/>
        </authorList>
    </citation>
    <scope>NUCLEOTIDE SEQUENCE [LARGE SCALE GENOMIC DNA]</scope>
    <source>
        <strain evidence="1 2">ATCC 700242</strain>
    </source>
</reference>
<gene>
    <name evidence="1" type="ORF">CQA62_06070</name>
</gene>
<dbReference type="EMBL" id="NXLU01000008">
    <property type="protein sequence ID" value="RDU68666.1"/>
    <property type="molecule type" value="Genomic_DNA"/>
</dbReference>
<comment type="caution">
    <text evidence="1">The sequence shown here is derived from an EMBL/GenBank/DDBJ whole genome shotgun (WGS) entry which is preliminary data.</text>
</comment>
<proteinExistence type="predicted"/>
<name>A0A3D8IUM3_9HELI</name>
<evidence type="ECO:0000313" key="1">
    <source>
        <dbReference type="EMBL" id="RDU68666.1"/>
    </source>
</evidence>
<accession>A0A3D8IUM3</accession>
<keyword evidence="2" id="KW-1185">Reference proteome</keyword>
<evidence type="ECO:0000313" key="2">
    <source>
        <dbReference type="Proteomes" id="UP000257067"/>
    </source>
</evidence>
<protein>
    <submittedName>
        <fullName evidence="1">Uncharacterized protein</fullName>
    </submittedName>
</protein>
<dbReference type="Proteomes" id="UP000257067">
    <property type="component" value="Unassembled WGS sequence"/>
</dbReference>